<dbReference type="AlphaFoldDB" id="A0A2G6JRT6"/>
<comment type="cofactor">
    <cofactor evidence="1">
        <name>Mg(2+)</name>
        <dbReference type="ChEBI" id="CHEBI:18420"/>
    </cofactor>
</comment>
<evidence type="ECO:0000256" key="1">
    <source>
        <dbReference type="ARBA" id="ARBA00001946"/>
    </source>
</evidence>
<dbReference type="SUPFAM" id="SSF55785">
    <property type="entry name" value="PYP-like sensor domain (PAS domain)"/>
    <property type="match status" value="1"/>
</dbReference>
<dbReference type="SMART" id="SM00267">
    <property type="entry name" value="GGDEF"/>
    <property type="match status" value="1"/>
</dbReference>
<dbReference type="Gene3D" id="3.30.70.270">
    <property type="match status" value="1"/>
</dbReference>
<evidence type="ECO:0000259" key="5">
    <source>
        <dbReference type="PROSITE" id="PS50113"/>
    </source>
</evidence>
<evidence type="ECO:0000259" key="4">
    <source>
        <dbReference type="PROSITE" id="PS50112"/>
    </source>
</evidence>
<dbReference type="InterPro" id="IPR000014">
    <property type="entry name" value="PAS"/>
</dbReference>
<comment type="caution">
    <text evidence="7">The sequence shown here is derived from an EMBL/GenBank/DDBJ whole genome shotgun (WGS) entry which is preliminary data.</text>
</comment>
<dbReference type="PANTHER" id="PTHR45138:SF9">
    <property type="entry name" value="DIGUANYLATE CYCLASE DGCM-RELATED"/>
    <property type="match status" value="1"/>
</dbReference>
<organism evidence="7 8">
    <name type="scientific">Neptuniibacter caesariensis</name>
    <dbReference type="NCBI Taxonomy" id="207954"/>
    <lineage>
        <taxon>Bacteria</taxon>
        <taxon>Pseudomonadati</taxon>
        <taxon>Pseudomonadota</taxon>
        <taxon>Gammaproteobacteria</taxon>
        <taxon>Oceanospirillales</taxon>
        <taxon>Oceanospirillaceae</taxon>
        <taxon>Neptuniibacter</taxon>
    </lineage>
</organism>
<dbReference type="Proteomes" id="UP000243469">
    <property type="component" value="Unassembled WGS sequence"/>
</dbReference>
<dbReference type="PROSITE" id="PS50113">
    <property type="entry name" value="PAC"/>
    <property type="match status" value="1"/>
</dbReference>
<accession>A0A2G6JRT6</accession>
<dbReference type="InterPro" id="IPR043128">
    <property type="entry name" value="Rev_trsase/Diguanyl_cyclase"/>
</dbReference>
<dbReference type="PANTHER" id="PTHR45138">
    <property type="entry name" value="REGULATORY COMPONENTS OF SENSORY TRANSDUCTION SYSTEM"/>
    <property type="match status" value="1"/>
</dbReference>
<dbReference type="GO" id="GO:0005886">
    <property type="term" value="C:plasma membrane"/>
    <property type="evidence" value="ECO:0007669"/>
    <property type="project" value="TreeGrafter"/>
</dbReference>
<dbReference type="PROSITE" id="PS50887">
    <property type="entry name" value="GGDEF"/>
    <property type="match status" value="1"/>
</dbReference>
<feature type="domain" description="GGDEF" evidence="6">
    <location>
        <begin position="201"/>
        <end position="332"/>
    </location>
</feature>
<evidence type="ECO:0000256" key="2">
    <source>
        <dbReference type="ARBA" id="ARBA00012528"/>
    </source>
</evidence>
<dbReference type="CDD" id="cd00130">
    <property type="entry name" value="PAS"/>
    <property type="match status" value="1"/>
</dbReference>
<evidence type="ECO:0000313" key="8">
    <source>
        <dbReference type="Proteomes" id="UP000243469"/>
    </source>
</evidence>
<dbReference type="GO" id="GO:0043709">
    <property type="term" value="P:cell adhesion involved in single-species biofilm formation"/>
    <property type="evidence" value="ECO:0007669"/>
    <property type="project" value="TreeGrafter"/>
</dbReference>
<dbReference type="InterPro" id="IPR050469">
    <property type="entry name" value="Diguanylate_Cyclase"/>
</dbReference>
<dbReference type="NCBIfam" id="TIGR00254">
    <property type="entry name" value="GGDEF"/>
    <property type="match status" value="1"/>
</dbReference>
<evidence type="ECO:0000313" key="7">
    <source>
        <dbReference type="EMBL" id="PIE25249.1"/>
    </source>
</evidence>
<dbReference type="InterPro" id="IPR035965">
    <property type="entry name" value="PAS-like_dom_sf"/>
</dbReference>
<dbReference type="PROSITE" id="PS50112">
    <property type="entry name" value="PAS"/>
    <property type="match status" value="1"/>
</dbReference>
<dbReference type="CDD" id="cd01949">
    <property type="entry name" value="GGDEF"/>
    <property type="match status" value="1"/>
</dbReference>
<dbReference type="Pfam" id="PF13426">
    <property type="entry name" value="PAS_9"/>
    <property type="match status" value="1"/>
</dbReference>
<gene>
    <name evidence="7" type="ORF">CSA60_01170</name>
</gene>
<dbReference type="Gene3D" id="3.30.450.20">
    <property type="entry name" value="PAS domain"/>
    <property type="match status" value="1"/>
</dbReference>
<comment type="catalytic activity">
    <reaction evidence="3">
        <text>2 GTP = 3',3'-c-di-GMP + 2 diphosphate</text>
        <dbReference type="Rhea" id="RHEA:24898"/>
        <dbReference type="ChEBI" id="CHEBI:33019"/>
        <dbReference type="ChEBI" id="CHEBI:37565"/>
        <dbReference type="ChEBI" id="CHEBI:58805"/>
        <dbReference type="EC" id="2.7.7.65"/>
    </reaction>
</comment>
<dbReference type="Pfam" id="PF00990">
    <property type="entry name" value="GGDEF"/>
    <property type="match status" value="1"/>
</dbReference>
<dbReference type="SUPFAM" id="SSF55073">
    <property type="entry name" value="Nucleotide cyclase"/>
    <property type="match status" value="1"/>
</dbReference>
<dbReference type="EC" id="2.7.7.65" evidence="2"/>
<sequence>MDMESKATSSLENGAQNSSQAADTMMLMQVFDRIVLPILVLDKNHRIIHWNSALEALSSYDRSEMLGTKNHWKPFYSSARPMLADLILEGGKDQDVKRHYTDKCMYSELIKGALEGEDFFPDCGQDGEWLHFTASAIYNDEGEIIGAIETFENISARKQAEFELLERSTRYKELSITDALTGLHNSRQFHSQLETACRDSHPFAVCFFDLDDFKSLNDTHGHLVGDKVLEKFGELVRSSLRALDSGYRYGGEEFVLILPSTTLEDAVIVAERIRKSLEDYSFTLDCGNGLQVCTSIGVTSFKHGDNSHSLMKRVDTALYQAKDQGKNRLVSI</sequence>
<reference evidence="7 8" key="1">
    <citation type="submission" date="2017-10" db="EMBL/GenBank/DDBJ databases">
        <title>Novel microbial diversity and functional potential in the marine mammal oral microbiome.</title>
        <authorList>
            <person name="Dudek N.K."/>
            <person name="Sun C.L."/>
            <person name="Burstein D."/>
            <person name="Kantor R.S."/>
            <person name="Aliaga Goltsman D.S."/>
            <person name="Bik E.M."/>
            <person name="Thomas B.C."/>
            <person name="Banfield J.F."/>
            <person name="Relman D.A."/>
        </authorList>
    </citation>
    <scope>NUCLEOTIDE SEQUENCE [LARGE SCALE GENOMIC DNA]</scope>
    <source>
        <strain evidence="7">DOLJORAL78_47_21</strain>
    </source>
</reference>
<evidence type="ECO:0000256" key="3">
    <source>
        <dbReference type="ARBA" id="ARBA00034247"/>
    </source>
</evidence>
<dbReference type="GO" id="GO:1902201">
    <property type="term" value="P:negative regulation of bacterial-type flagellum-dependent cell motility"/>
    <property type="evidence" value="ECO:0007669"/>
    <property type="project" value="TreeGrafter"/>
</dbReference>
<dbReference type="FunFam" id="3.30.70.270:FF:000001">
    <property type="entry name" value="Diguanylate cyclase domain protein"/>
    <property type="match status" value="1"/>
</dbReference>
<evidence type="ECO:0000259" key="6">
    <source>
        <dbReference type="PROSITE" id="PS50887"/>
    </source>
</evidence>
<protein>
    <recommendedName>
        <fullName evidence="2">diguanylate cyclase</fullName>
        <ecNumber evidence="2">2.7.7.65</ecNumber>
    </recommendedName>
</protein>
<dbReference type="EMBL" id="PDSH01000010">
    <property type="protein sequence ID" value="PIE25249.1"/>
    <property type="molecule type" value="Genomic_DNA"/>
</dbReference>
<dbReference type="InterPro" id="IPR000160">
    <property type="entry name" value="GGDEF_dom"/>
</dbReference>
<dbReference type="GO" id="GO:0052621">
    <property type="term" value="F:diguanylate cyclase activity"/>
    <property type="evidence" value="ECO:0007669"/>
    <property type="project" value="UniProtKB-EC"/>
</dbReference>
<name>A0A2G6JRT6_NEPCE</name>
<feature type="domain" description="PAC" evidence="5">
    <location>
        <begin position="114"/>
        <end position="166"/>
    </location>
</feature>
<dbReference type="InterPro" id="IPR029787">
    <property type="entry name" value="Nucleotide_cyclase"/>
</dbReference>
<feature type="domain" description="PAS" evidence="4">
    <location>
        <begin position="23"/>
        <end position="67"/>
    </location>
</feature>
<proteinExistence type="predicted"/>
<dbReference type="InterPro" id="IPR000700">
    <property type="entry name" value="PAS-assoc_C"/>
</dbReference>